<dbReference type="EMBL" id="BARS01012577">
    <property type="protein sequence ID" value="GAF87998.1"/>
    <property type="molecule type" value="Genomic_DNA"/>
</dbReference>
<evidence type="ECO:0000313" key="1">
    <source>
        <dbReference type="EMBL" id="GAF87998.1"/>
    </source>
</evidence>
<dbReference type="Gene3D" id="2.10.260.10">
    <property type="match status" value="1"/>
</dbReference>
<proteinExistence type="predicted"/>
<accession>X0T3F7</accession>
<dbReference type="InterPro" id="IPR037914">
    <property type="entry name" value="SpoVT-AbrB_sf"/>
</dbReference>
<name>X0T3F7_9ZZZZ</name>
<organism evidence="1">
    <name type="scientific">marine sediment metagenome</name>
    <dbReference type="NCBI Taxonomy" id="412755"/>
    <lineage>
        <taxon>unclassified sequences</taxon>
        <taxon>metagenomes</taxon>
        <taxon>ecological metagenomes</taxon>
    </lineage>
</organism>
<sequence length="73" mass="7985">MYKTNLRRVGGSVTPAVPPAILESAGLSAGSRVGVSIDGGRLVVEPDSRPRYTLEELLLEHEKAPEFRHTDRE</sequence>
<protein>
    <recommendedName>
        <fullName evidence="2">SpoVT-AbrB domain-containing protein</fullName>
    </recommendedName>
</protein>
<evidence type="ECO:0008006" key="2">
    <source>
        <dbReference type="Google" id="ProtNLM"/>
    </source>
</evidence>
<gene>
    <name evidence="1" type="ORF">S01H1_22328</name>
</gene>
<comment type="caution">
    <text evidence="1">The sequence shown here is derived from an EMBL/GenBank/DDBJ whole genome shotgun (WGS) entry which is preliminary data.</text>
</comment>
<feature type="non-terminal residue" evidence="1">
    <location>
        <position position="73"/>
    </location>
</feature>
<dbReference type="AlphaFoldDB" id="X0T3F7"/>
<reference evidence="1" key="1">
    <citation type="journal article" date="2014" name="Front. Microbiol.">
        <title>High frequency of phylogenetically diverse reductive dehalogenase-homologous genes in deep subseafloor sedimentary metagenomes.</title>
        <authorList>
            <person name="Kawai M."/>
            <person name="Futagami T."/>
            <person name="Toyoda A."/>
            <person name="Takaki Y."/>
            <person name="Nishi S."/>
            <person name="Hori S."/>
            <person name="Arai W."/>
            <person name="Tsubouchi T."/>
            <person name="Morono Y."/>
            <person name="Uchiyama I."/>
            <person name="Ito T."/>
            <person name="Fujiyama A."/>
            <person name="Inagaki F."/>
            <person name="Takami H."/>
        </authorList>
    </citation>
    <scope>NUCLEOTIDE SEQUENCE</scope>
    <source>
        <strain evidence="1">Expedition CK06-06</strain>
    </source>
</reference>
<dbReference type="SUPFAM" id="SSF89447">
    <property type="entry name" value="AbrB/MazE/MraZ-like"/>
    <property type="match status" value="1"/>
</dbReference>